<proteinExistence type="predicted"/>
<name>A6JP77_RAT</name>
<dbReference type="AlphaFoldDB" id="A6JP77"/>
<accession>A6JP77</accession>
<dbReference type="Proteomes" id="UP000234681">
    <property type="component" value="Chromosome 1"/>
</dbReference>
<protein>
    <submittedName>
        <fullName evidence="1">RCG57412</fullName>
    </submittedName>
</protein>
<feature type="non-terminal residue" evidence="1">
    <location>
        <position position="84"/>
    </location>
</feature>
<dbReference type="EMBL" id="CH473994">
    <property type="protein sequence ID" value="EDL93749.1"/>
    <property type="molecule type" value="Genomic_DNA"/>
</dbReference>
<evidence type="ECO:0000313" key="1">
    <source>
        <dbReference type="EMBL" id="EDL93749.1"/>
    </source>
</evidence>
<gene>
    <name evidence="1" type="ORF">rCG_57412</name>
</gene>
<sequence>MTKDVEHFFRCFSAIRHSSAVNSLFSSEPHFLIGLFVFLRSNFLSSLYILDIRPLSVVGLVKIFSQSVGCRFVLTTVSFALQKL</sequence>
<reference evidence="2" key="1">
    <citation type="submission" date="2005-09" db="EMBL/GenBank/DDBJ databases">
        <authorList>
            <person name="Mural R.J."/>
            <person name="Li P.W."/>
            <person name="Adams M.D."/>
            <person name="Amanatides P.G."/>
            <person name="Baden-Tillson H."/>
            <person name="Barnstead M."/>
            <person name="Chin S.H."/>
            <person name="Dew I."/>
            <person name="Evans C.A."/>
            <person name="Ferriera S."/>
            <person name="Flanigan M."/>
            <person name="Fosler C."/>
            <person name="Glodek A."/>
            <person name="Gu Z."/>
            <person name="Holt R.A."/>
            <person name="Jennings D."/>
            <person name="Kraft C.L."/>
            <person name="Lu F."/>
            <person name="Nguyen T."/>
            <person name="Nusskern D.R."/>
            <person name="Pfannkoch C.M."/>
            <person name="Sitter C."/>
            <person name="Sutton G.G."/>
            <person name="Venter J.C."/>
            <person name="Wang Z."/>
            <person name="Woodage T."/>
            <person name="Zheng X.H."/>
            <person name="Zhong F."/>
        </authorList>
    </citation>
    <scope>NUCLEOTIDE SEQUENCE [LARGE SCALE GENOMIC DNA]</scope>
    <source>
        <strain>BN</strain>
        <strain evidence="2">Sprague-Dawley</strain>
    </source>
</reference>
<evidence type="ECO:0000313" key="2">
    <source>
        <dbReference type="Proteomes" id="UP000234681"/>
    </source>
</evidence>
<organism evidence="1 2">
    <name type="scientific">Rattus norvegicus</name>
    <name type="common">Rat</name>
    <dbReference type="NCBI Taxonomy" id="10116"/>
    <lineage>
        <taxon>Eukaryota</taxon>
        <taxon>Metazoa</taxon>
        <taxon>Chordata</taxon>
        <taxon>Craniata</taxon>
        <taxon>Vertebrata</taxon>
        <taxon>Euteleostomi</taxon>
        <taxon>Mammalia</taxon>
        <taxon>Eutheria</taxon>
        <taxon>Euarchontoglires</taxon>
        <taxon>Glires</taxon>
        <taxon>Rodentia</taxon>
        <taxon>Myomorpha</taxon>
        <taxon>Muroidea</taxon>
        <taxon>Muridae</taxon>
        <taxon>Murinae</taxon>
        <taxon>Rattus</taxon>
    </lineage>
</organism>